<feature type="transmembrane region" description="Helical" evidence="1">
    <location>
        <begin position="82"/>
        <end position="99"/>
    </location>
</feature>
<dbReference type="SUPFAM" id="SSF46565">
    <property type="entry name" value="Chaperone J-domain"/>
    <property type="match status" value="1"/>
</dbReference>
<dbReference type="EMBL" id="CAFBNB010000068">
    <property type="protein sequence ID" value="CAB4926321.1"/>
    <property type="molecule type" value="Genomic_DNA"/>
</dbReference>
<evidence type="ECO:0000259" key="2">
    <source>
        <dbReference type="PROSITE" id="PS50076"/>
    </source>
</evidence>
<proteinExistence type="predicted"/>
<protein>
    <submittedName>
        <fullName evidence="3">Unannotated protein</fullName>
    </submittedName>
</protein>
<evidence type="ECO:0000256" key="1">
    <source>
        <dbReference type="SAM" id="Phobius"/>
    </source>
</evidence>
<dbReference type="InterPro" id="IPR001623">
    <property type="entry name" value="DnaJ_domain"/>
</dbReference>
<name>A0A6J7I6J0_9ZZZZ</name>
<dbReference type="PROSITE" id="PS50076">
    <property type="entry name" value="DNAJ_2"/>
    <property type="match status" value="1"/>
</dbReference>
<dbReference type="CDD" id="cd06257">
    <property type="entry name" value="DnaJ"/>
    <property type="match status" value="1"/>
</dbReference>
<keyword evidence="1" id="KW-0812">Transmembrane</keyword>
<feature type="transmembrane region" description="Helical" evidence="1">
    <location>
        <begin position="140"/>
        <end position="160"/>
    </location>
</feature>
<keyword evidence="1" id="KW-1133">Transmembrane helix</keyword>
<dbReference type="InterPro" id="IPR036869">
    <property type="entry name" value="J_dom_sf"/>
</dbReference>
<accession>A0A6J7I6J0</accession>
<feature type="domain" description="J" evidence="2">
    <location>
        <begin position="5"/>
        <end position="72"/>
    </location>
</feature>
<sequence length="200" mass="21078">MDQDEAAALLGVPSDASAETVRRAWRVWARIAHPDVGGDPHHFSRLDEARRQMLRAPAVQAPLQRRPRESFSSVRRRPAHPMLLAFAALVTVLLAAVPAEISAPLAVAALPAAIGATGWAFWATRAVLDGRADHGHRIATLAALWVPVAVAQVAVSILAGESIVPVLPLSALMIAAAVSAINPGAGLWRPTGQSSTFDPK</sequence>
<keyword evidence="1" id="KW-0472">Membrane</keyword>
<feature type="transmembrane region" description="Helical" evidence="1">
    <location>
        <begin position="166"/>
        <end position="188"/>
    </location>
</feature>
<evidence type="ECO:0000313" key="3">
    <source>
        <dbReference type="EMBL" id="CAB4926321.1"/>
    </source>
</evidence>
<dbReference type="Gene3D" id="1.10.287.110">
    <property type="entry name" value="DnaJ domain"/>
    <property type="match status" value="1"/>
</dbReference>
<dbReference type="AlphaFoldDB" id="A0A6J7I6J0"/>
<feature type="transmembrane region" description="Helical" evidence="1">
    <location>
        <begin position="105"/>
        <end position="128"/>
    </location>
</feature>
<organism evidence="3">
    <name type="scientific">freshwater metagenome</name>
    <dbReference type="NCBI Taxonomy" id="449393"/>
    <lineage>
        <taxon>unclassified sequences</taxon>
        <taxon>metagenomes</taxon>
        <taxon>ecological metagenomes</taxon>
    </lineage>
</organism>
<reference evidence="3" key="1">
    <citation type="submission" date="2020-05" db="EMBL/GenBank/DDBJ databases">
        <authorList>
            <person name="Chiriac C."/>
            <person name="Salcher M."/>
            <person name="Ghai R."/>
            <person name="Kavagutti S V."/>
        </authorList>
    </citation>
    <scope>NUCLEOTIDE SEQUENCE</scope>
</reference>
<gene>
    <name evidence="3" type="ORF">UFOPK3720_00496</name>
</gene>